<name>A0A6L8T5Z6_9FIRM</name>
<dbReference type="AlphaFoldDB" id="A0A6L8T5Z6"/>
<dbReference type="InterPro" id="IPR055206">
    <property type="entry name" value="DEXQc_SUV3"/>
</dbReference>
<protein>
    <recommendedName>
        <fullName evidence="1">RNA helicase</fullName>
        <ecNumber evidence="1">3.6.4.13</ecNumber>
    </recommendedName>
</protein>
<keyword evidence="5" id="KW-0067">ATP-binding</keyword>
<dbReference type="PROSITE" id="PS51192">
    <property type="entry name" value="HELICASE_ATP_BIND_1"/>
    <property type="match status" value="1"/>
</dbReference>
<organism evidence="10 11">
    <name type="scientific">Blautia wexlerae</name>
    <dbReference type="NCBI Taxonomy" id="418240"/>
    <lineage>
        <taxon>Bacteria</taxon>
        <taxon>Bacillati</taxon>
        <taxon>Bacillota</taxon>
        <taxon>Clostridia</taxon>
        <taxon>Lachnospirales</taxon>
        <taxon>Lachnospiraceae</taxon>
        <taxon>Blautia</taxon>
    </lineage>
</organism>
<dbReference type="GO" id="GO:0016787">
    <property type="term" value="F:hydrolase activity"/>
    <property type="evidence" value="ECO:0007669"/>
    <property type="project" value="UniProtKB-KW"/>
</dbReference>
<evidence type="ECO:0000259" key="8">
    <source>
        <dbReference type="PROSITE" id="PS51192"/>
    </source>
</evidence>
<dbReference type="PANTHER" id="PTHR12131:SF1">
    <property type="entry name" value="ATP-DEPENDENT RNA HELICASE SUPV3L1, MITOCHONDRIAL-RELATED"/>
    <property type="match status" value="1"/>
</dbReference>
<dbReference type="SMART" id="SM00487">
    <property type="entry name" value="DEXDc"/>
    <property type="match status" value="1"/>
</dbReference>
<dbReference type="SUPFAM" id="SSF52540">
    <property type="entry name" value="P-loop containing nucleoside triphosphate hydrolases"/>
    <property type="match status" value="1"/>
</dbReference>
<dbReference type="GO" id="GO:0003724">
    <property type="term" value="F:RNA helicase activity"/>
    <property type="evidence" value="ECO:0007669"/>
    <property type="project" value="UniProtKB-EC"/>
</dbReference>
<gene>
    <name evidence="10" type="ORF">GT728_17415</name>
</gene>
<evidence type="ECO:0000313" key="11">
    <source>
        <dbReference type="Proteomes" id="UP000477285"/>
    </source>
</evidence>
<feature type="domain" description="Helicase ATP-binding" evidence="8">
    <location>
        <begin position="120"/>
        <end position="236"/>
    </location>
</feature>
<dbReference type="InterPro" id="IPR001650">
    <property type="entry name" value="Helicase_C-like"/>
</dbReference>
<dbReference type="PROSITE" id="PS51194">
    <property type="entry name" value="HELICASE_CTER"/>
    <property type="match status" value="1"/>
</dbReference>
<proteinExistence type="predicted"/>
<dbReference type="RefSeq" id="WP_161234189.1">
    <property type="nucleotide sequence ID" value="NZ_WWVI01000060.1"/>
</dbReference>
<evidence type="ECO:0000259" key="9">
    <source>
        <dbReference type="PROSITE" id="PS51194"/>
    </source>
</evidence>
<dbReference type="SMART" id="SM00490">
    <property type="entry name" value="HELICc"/>
    <property type="match status" value="1"/>
</dbReference>
<keyword evidence="3" id="KW-0378">Hydrolase</keyword>
<evidence type="ECO:0000256" key="1">
    <source>
        <dbReference type="ARBA" id="ARBA00012552"/>
    </source>
</evidence>
<evidence type="ECO:0000256" key="4">
    <source>
        <dbReference type="ARBA" id="ARBA00022806"/>
    </source>
</evidence>
<dbReference type="GO" id="GO:0005524">
    <property type="term" value="F:ATP binding"/>
    <property type="evidence" value="ECO:0007669"/>
    <property type="project" value="UniProtKB-KW"/>
</dbReference>
<keyword evidence="2" id="KW-0547">Nucleotide-binding</keyword>
<dbReference type="PANTHER" id="PTHR12131">
    <property type="entry name" value="ATP-DEPENDENT RNA AND DNA HELICASE"/>
    <property type="match status" value="1"/>
</dbReference>
<dbReference type="Proteomes" id="UP000477285">
    <property type="component" value="Unassembled WGS sequence"/>
</dbReference>
<evidence type="ECO:0000256" key="7">
    <source>
        <dbReference type="ARBA" id="ARBA00047984"/>
    </source>
</evidence>
<comment type="catalytic activity">
    <reaction evidence="7">
        <text>ATP + H2O = ADP + phosphate + H(+)</text>
        <dbReference type="Rhea" id="RHEA:13065"/>
        <dbReference type="ChEBI" id="CHEBI:15377"/>
        <dbReference type="ChEBI" id="CHEBI:15378"/>
        <dbReference type="ChEBI" id="CHEBI:30616"/>
        <dbReference type="ChEBI" id="CHEBI:43474"/>
        <dbReference type="ChEBI" id="CHEBI:456216"/>
        <dbReference type="EC" id="3.6.4.13"/>
    </reaction>
</comment>
<evidence type="ECO:0000256" key="6">
    <source>
        <dbReference type="ARBA" id="ARBA00022946"/>
    </source>
</evidence>
<dbReference type="EC" id="3.6.4.13" evidence="1"/>
<sequence length="636" mass="73485">MSEILSFEEFVSKRNEARAVIKDYVIDCYIKKVKEKLLEENPGISQRQLKMKTRQARDSFKDSAKCRELMEAVPLENVSKSLRKAYDTYCEATKKFIAYEKMKKDVVEAIPEQIKDAYPKARLLRRKFILHIGPTNSGKTFAALEKFREAREAVYLAPLRLLALEVYENTNYAGVDCSLLTGEEEAFIEGASHVAETIEMADMNKRYDVAVIDECQMIADEGRGGAWTAAILGLCADEIHICMAPHAEDIVKRLIEYCGDEIVEIDRRERMTPLELDPDNCRFPDIVKPGDALIVFSKRSVINVAAELQGKGIECSMIYGALPYETRKAETERFLNGETKVVVATDAIGMGLNLPIKRVVFLETEKYDGYEMRLLKPEEVQQIAGRAGRKGIYEEGRFTACGGRKFIRQSMKMSPEEIDFARIRFPGFLVAVEGKLSGVMKRWNELETESLFLKTDIDQQIDLCLWLEDHSDDKETIYRLINIPFNEKNEDILFLWKTLALRVATENSIDLTHEIETLAREKKRISGMTDTSQHIQQLEFLYQKYDLVHNFIRLFGKLDTRDANKELLRKKKKEVSDELTAILKKKKLKRRQCSSCGRFLPYNYPYGMCSDCYEEMQARRYNRYYGYYGYGDFEDY</sequence>
<dbReference type="EMBL" id="WWVQ01000059">
    <property type="protein sequence ID" value="MZL34916.1"/>
    <property type="molecule type" value="Genomic_DNA"/>
</dbReference>
<dbReference type="CDD" id="cd17913">
    <property type="entry name" value="DEXQc_Suv3"/>
    <property type="match status" value="1"/>
</dbReference>
<feature type="domain" description="Helicase C-terminal" evidence="9">
    <location>
        <begin position="250"/>
        <end position="426"/>
    </location>
</feature>
<accession>A0A6L8T5Z6</accession>
<evidence type="ECO:0000256" key="2">
    <source>
        <dbReference type="ARBA" id="ARBA00022741"/>
    </source>
</evidence>
<dbReference type="InterPro" id="IPR044774">
    <property type="entry name" value="Suv3_DEXQc"/>
</dbReference>
<dbReference type="InterPro" id="IPR050699">
    <property type="entry name" value="RNA-DNA_Helicase"/>
</dbReference>
<evidence type="ECO:0000256" key="3">
    <source>
        <dbReference type="ARBA" id="ARBA00022801"/>
    </source>
</evidence>
<evidence type="ECO:0000313" key="10">
    <source>
        <dbReference type="EMBL" id="MZL34916.1"/>
    </source>
</evidence>
<dbReference type="InterPro" id="IPR014001">
    <property type="entry name" value="Helicase_ATP-bd"/>
</dbReference>
<evidence type="ECO:0000256" key="5">
    <source>
        <dbReference type="ARBA" id="ARBA00022840"/>
    </source>
</evidence>
<dbReference type="Pfam" id="PF22527">
    <property type="entry name" value="DEXQc_Suv3"/>
    <property type="match status" value="1"/>
</dbReference>
<comment type="caution">
    <text evidence="10">The sequence shown here is derived from an EMBL/GenBank/DDBJ whole genome shotgun (WGS) entry which is preliminary data.</text>
</comment>
<keyword evidence="4" id="KW-0347">Helicase</keyword>
<dbReference type="Gene3D" id="3.40.50.300">
    <property type="entry name" value="P-loop containing nucleotide triphosphate hydrolases"/>
    <property type="match status" value="2"/>
</dbReference>
<reference evidence="10 11" key="1">
    <citation type="journal article" date="2019" name="Nat. Med.">
        <title>A library of human gut bacterial isolates paired with longitudinal multiomics data enables mechanistic microbiome research.</title>
        <authorList>
            <person name="Poyet M."/>
            <person name="Groussin M."/>
            <person name="Gibbons S.M."/>
            <person name="Avila-Pacheco J."/>
            <person name="Jiang X."/>
            <person name="Kearney S.M."/>
            <person name="Perrotta A.R."/>
            <person name="Berdy B."/>
            <person name="Zhao S."/>
            <person name="Lieberman T.D."/>
            <person name="Swanson P.K."/>
            <person name="Smith M."/>
            <person name="Roesemann S."/>
            <person name="Alexander J.E."/>
            <person name="Rich S.A."/>
            <person name="Livny J."/>
            <person name="Vlamakis H."/>
            <person name="Clish C."/>
            <person name="Bullock K."/>
            <person name="Deik A."/>
            <person name="Scott J."/>
            <person name="Pierce K.A."/>
            <person name="Xavier R.J."/>
            <person name="Alm E.J."/>
        </authorList>
    </citation>
    <scope>NUCLEOTIDE SEQUENCE [LARGE SCALE GENOMIC DNA]</scope>
    <source>
        <strain evidence="10 11">BIOML-A1</strain>
    </source>
</reference>
<dbReference type="InterPro" id="IPR027417">
    <property type="entry name" value="P-loop_NTPase"/>
</dbReference>
<keyword evidence="6" id="KW-0809">Transit peptide</keyword>
<dbReference type="Pfam" id="PF00271">
    <property type="entry name" value="Helicase_C"/>
    <property type="match status" value="1"/>
</dbReference>